<dbReference type="Pfam" id="PF00651">
    <property type="entry name" value="BTB"/>
    <property type="match status" value="1"/>
</dbReference>
<dbReference type="CDD" id="cd18186">
    <property type="entry name" value="BTB_POZ_ZBTB_KLHL-like"/>
    <property type="match status" value="1"/>
</dbReference>
<keyword evidence="3" id="KW-1185">Reference proteome</keyword>
<protein>
    <recommendedName>
        <fullName evidence="1">BTB domain-containing protein</fullName>
    </recommendedName>
</protein>
<dbReference type="InterPro" id="IPR011333">
    <property type="entry name" value="SKP1/BTB/POZ_sf"/>
</dbReference>
<dbReference type="OrthoDB" id="3357985at2759"/>
<organism evidence="2 3">
    <name type="scientific">Thelephora terrestris</name>
    <dbReference type="NCBI Taxonomy" id="56493"/>
    <lineage>
        <taxon>Eukaryota</taxon>
        <taxon>Fungi</taxon>
        <taxon>Dikarya</taxon>
        <taxon>Basidiomycota</taxon>
        <taxon>Agaricomycotina</taxon>
        <taxon>Agaricomycetes</taxon>
        <taxon>Thelephorales</taxon>
        <taxon>Thelephoraceae</taxon>
        <taxon>Thelephora</taxon>
    </lineage>
</organism>
<dbReference type="Gene3D" id="3.30.710.10">
    <property type="entry name" value="Potassium Channel Kv1.1, Chain A"/>
    <property type="match status" value="1"/>
</dbReference>
<dbReference type="InterPro" id="IPR000210">
    <property type="entry name" value="BTB/POZ_dom"/>
</dbReference>
<reference evidence="2" key="1">
    <citation type="journal article" date="2020" name="Nat. Commun.">
        <title>Large-scale genome sequencing of mycorrhizal fungi provides insights into the early evolution of symbiotic traits.</title>
        <authorList>
            <person name="Miyauchi S."/>
            <person name="Kiss E."/>
            <person name="Kuo A."/>
            <person name="Drula E."/>
            <person name="Kohler A."/>
            <person name="Sanchez-Garcia M."/>
            <person name="Morin E."/>
            <person name="Andreopoulos B."/>
            <person name="Barry K.W."/>
            <person name="Bonito G."/>
            <person name="Buee M."/>
            <person name="Carver A."/>
            <person name="Chen C."/>
            <person name="Cichocki N."/>
            <person name="Clum A."/>
            <person name="Culley D."/>
            <person name="Crous P.W."/>
            <person name="Fauchery L."/>
            <person name="Girlanda M."/>
            <person name="Hayes R.D."/>
            <person name="Keri Z."/>
            <person name="LaButti K."/>
            <person name="Lipzen A."/>
            <person name="Lombard V."/>
            <person name="Magnuson J."/>
            <person name="Maillard F."/>
            <person name="Murat C."/>
            <person name="Nolan M."/>
            <person name="Ohm R.A."/>
            <person name="Pangilinan J."/>
            <person name="Pereira M.F."/>
            <person name="Perotto S."/>
            <person name="Peter M."/>
            <person name="Pfister S."/>
            <person name="Riley R."/>
            <person name="Sitrit Y."/>
            <person name="Stielow J.B."/>
            <person name="Szollosi G."/>
            <person name="Zifcakova L."/>
            <person name="Stursova M."/>
            <person name="Spatafora J.W."/>
            <person name="Tedersoo L."/>
            <person name="Vaario L.M."/>
            <person name="Yamada A."/>
            <person name="Yan M."/>
            <person name="Wang P."/>
            <person name="Xu J."/>
            <person name="Bruns T."/>
            <person name="Baldrian P."/>
            <person name="Vilgalys R."/>
            <person name="Dunand C."/>
            <person name="Henrissat B."/>
            <person name="Grigoriev I.V."/>
            <person name="Hibbett D."/>
            <person name="Nagy L.G."/>
            <person name="Martin F.M."/>
        </authorList>
    </citation>
    <scope>NUCLEOTIDE SEQUENCE</scope>
    <source>
        <strain evidence="2">UH-Tt-Lm1</strain>
    </source>
</reference>
<dbReference type="AlphaFoldDB" id="A0A9P6HM74"/>
<dbReference type="Proteomes" id="UP000736335">
    <property type="component" value="Unassembled WGS sequence"/>
</dbReference>
<evidence type="ECO:0000313" key="3">
    <source>
        <dbReference type="Proteomes" id="UP000736335"/>
    </source>
</evidence>
<dbReference type="SUPFAM" id="SSF54695">
    <property type="entry name" value="POZ domain"/>
    <property type="match status" value="1"/>
</dbReference>
<feature type="domain" description="BTB" evidence="1">
    <location>
        <begin position="11"/>
        <end position="70"/>
    </location>
</feature>
<proteinExistence type="predicted"/>
<dbReference type="EMBL" id="WIUZ02000002">
    <property type="protein sequence ID" value="KAF9790394.1"/>
    <property type="molecule type" value="Genomic_DNA"/>
</dbReference>
<gene>
    <name evidence="2" type="ORF">BJ322DRAFT_1036156</name>
</gene>
<reference evidence="2" key="2">
    <citation type="submission" date="2020-11" db="EMBL/GenBank/DDBJ databases">
        <authorList>
            <consortium name="DOE Joint Genome Institute"/>
            <person name="Kuo A."/>
            <person name="Miyauchi S."/>
            <person name="Kiss E."/>
            <person name="Drula E."/>
            <person name="Kohler A."/>
            <person name="Sanchez-Garcia M."/>
            <person name="Andreopoulos B."/>
            <person name="Barry K.W."/>
            <person name="Bonito G."/>
            <person name="Buee M."/>
            <person name="Carver A."/>
            <person name="Chen C."/>
            <person name="Cichocki N."/>
            <person name="Clum A."/>
            <person name="Culley D."/>
            <person name="Crous P.W."/>
            <person name="Fauchery L."/>
            <person name="Girlanda M."/>
            <person name="Hayes R."/>
            <person name="Keri Z."/>
            <person name="Labutti K."/>
            <person name="Lipzen A."/>
            <person name="Lombard V."/>
            <person name="Magnuson J."/>
            <person name="Maillard F."/>
            <person name="Morin E."/>
            <person name="Murat C."/>
            <person name="Nolan M."/>
            <person name="Ohm R."/>
            <person name="Pangilinan J."/>
            <person name="Pereira M."/>
            <person name="Perotto S."/>
            <person name="Peter M."/>
            <person name="Riley R."/>
            <person name="Sitrit Y."/>
            <person name="Stielow B."/>
            <person name="Szollosi G."/>
            <person name="Zifcakova L."/>
            <person name="Stursova M."/>
            <person name="Spatafora J.W."/>
            <person name="Tedersoo L."/>
            <person name="Vaario L.-M."/>
            <person name="Yamada A."/>
            <person name="Yan M."/>
            <person name="Wang P."/>
            <person name="Xu J."/>
            <person name="Bruns T."/>
            <person name="Baldrian P."/>
            <person name="Vilgalys R."/>
            <person name="Henrissat B."/>
            <person name="Grigoriev I.V."/>
            <person name="Hibbett D."/>
            <person name="Nagy L.G."/>
            <person name="Martin F.M."/>
        </authorList>
    </citation>
    <scope>NUCLEOTIDE SEQUENCE</scope>
    <source>
        <strain evidence="2">UH-Tt-Lm1</strain>
    </source>
</reference>
<comment type="caution">
    <text evidence="2">The sequence shown here is derived from an EMBL/GenBank/DDBJ whole genome shotgun (WGS) entry which is preliminary data.</text>
</comment>
<dbReference type="PROSITE" id="PS50097">
    <property type="entry name" value="BTB"/>
    <property type="match status" value="1"/>
</dbReference>
<accession>A0A9P6HM74</accession>
<dbReference type="SMART" id="SM00225">
    <property type="entry name" value="BTB"/>
    <property type="match status" value="1"/>
</dbReference>
<sequence>MAPYDFNAPDADIVFRSSDGKELRVHRLILSLSSPVFQGMFGLPQPSTEILNIDIPDPSCALEPFIQYLYPLSPPRVTDISMWAALYTIAEKYGAEAVMEPLRDMLICRFLETSPLRVYALASRWGFTEEARIASRKTLTMDIFKHFPPEDAELMGGGACQQLYLLHFNRREAARALVEKHPLPVSTDSSCTCSPLNCKRVVSALSQRVGTRPWLTAEELCEEIAKGDYPKKCGNNCRNALKNVHAYFTSLLRALSDLPQTI</sequence>
<name>A0A9P6HM74_9AGAM</name>
<evidence type="ECO:0000259" key="1">
    <source>
        <dbReference type="PROSITE" id="PS50097"/>
    </source>
</evidence>
<evidence type="ECO:0000313" key="2">
    <source>
        <dbReference type="EMBL" id="KAF9790394.1"/>
    </source>
</evidence>